<dbReference type="AlphaFoldDB" id="A0A6J4VQI6"/>
<evidence type="ECO:0000313" key="1">
    <source>
        <dbReference type="EMBL" id="CAA9585760.1"/>
    </source>
</evidence>
<gene>
    <name evidence="1" type="ORF">AVDCRST_MAG88-3915</name>
</gene>
<reference evidence="1" key="1">
    <citation type="submission" date="2020-02" db="EMBL/GenBank/DDBJ databases">
        <authorList>
            <person name="Meier V. D."/>
        </authorList>
    </citation>
    <scope>NUCLEOTIDE SEQUENCE</scope>
    <source>
        <strain evidence="1">AVDCRST_MAG88</strain>
    </source>
</reference>
<proteinExistence type="predicted"/>
<name>A0A6J4VQI6_9BACT</name>
<sequence length="49" mass="5080">MRGAMPAWAGLRSTVAVIVCSLEWIGIGLGNVADVQFHCCPLVVPGARG</sequence>
<organism evidence="1">
    <name type="scientific">uncultured Thermomicrobiales bacterium</name>
    <dbReference type="NCBI Taxonomy" id="1645740"/>
    <lineage>
        <taxon>Bacteria</taxon>
        <taxon>Pseudomonadati</taxon>
        <taxon>Thermomicrobiota</taxon>
        <taxon>Thermomicrobia</taxon>
        <taxon>Thermomicrobiales</taxon>
        <taxon>environmental samples</taxon>
    </lineage>
</organism>
<dbReference type="EMBL" id="CADCWM010000962">
    <property type="protein sequence ID" value="CAA9585760.1"/>
    <property type="molecule type" value="Genomic_DNA"/>
</dbReference>
<accession>A0A6J4VQI6</accession>
<protein>
    <submittedName>
        <fullName evidence="1">Uncharacterized protein</fullName>
    </submittedName>
</protein>